<keyword evidence="4" id="KW-0379">Hydroxylation</keyword>
<keyword evidence="7" id="KW-1185">Reference proteome</keyword>
<evidence type="ECO:0000313" key="6">
    <source>
        <dbReference type="EMBL" id="CAA0840658.1"/>
    </source>
</evidence>
<proteinExistence type="inferred from homology"/>
<keyword evidence="2" id="KW-0217">Developmental protein</keyword>
<evidence type="ECO:0000256" key="2">
    <source>
        <dbReference type="ARBA" id="ARBA00022473"/>
    </source>
</evidence>
<evidence type="ECO:0000256" key="5">
    <source>
        <dbReference type="SAM" id="Phobius"/>
    </source>
</evidence>
<keyword evidence="5" id="KW-1133">Transmembrane helix</keyword>
<dbReference type="Proteomes" id="UP001153555">
    <property type="component" value="Unassembled WGS sequence"/>
</dbReference>
<comment type="similarity">
    <text evidence="1">Belongs to the CLV3/ESR signal peptide family.</text>
</comment>
<organism evidence="6 7">
    <name type="scientific">Striga hermonthica</name>
    <name type="common">Purple witchweed</name>
    <name type="synonym">Buchnera hermonthica</name>
    <dbReference type="NCBI Taxonomy" id="68872"/>
    <lineage>
        <taxon>Eukaryota</taxon>
        <taxon>Viridiplantae</taxon>
        <taxon>Streptophyta</taxon>
        <taxon>Embryophyta</taxon>
        <taxon>Tracheophyta</taxon>
        <taxon>Spermatophyta</taxon>
        <taxon>Magnoliopsida</taxon>
        <taxon>eudicotyledons</taxon>
        <taxon>Gunneridae</taxon>
        <taxon>Pentapetalae</taxon>
        <taxon>asterids</taxon>
        <taxon>lamiids</taxon>
        <taxon>Lamiales</taxon>
        <taxon>Orobanchaceae</taxon>
        <taxon>Buchnereae</taxon>
        <taxon>Striga</taxon>
    </lineage>
</organism>
<feature type="transmembrane region" description="Helical" evidence="5">
    <location>
        <begin position="40"/>
        <end position="58"/>
    </location>
</feature>
<dbReference type="GO" id="GO:0030154">
    <property type="term" value="P:cell differentiation"/>
    <property type="evidence" value="ECO:0007669"/>
    <property type="project" value="UniProtKB-KW"/>
</dbReference>
<dbReference type="EMBL" id="CACSLK010034002">
    <property type="protein sequence ID" value="CAA0840658.1"/>
    <property type="molecule type" value="Genomic_DNA"/>
</dbReference>
<sequence>MHKTKTPSLLVHILHFETLSILLFSFTITNIMTNPSSATAGNWIPAAIIIVLVAAANTDSSSLAGKKTLTNDNNVNKVFSPFNRPPTSGAEIDRKYGVEMRLVPSGPNPLHN</sequence>
<evidence type="ECO:0000256" key="3">
    <source>
        <dbReference type="ARBA" id="ARBA00022782"/>
    </source>
</evidence>
<keyword evidence="5" id="KW-0812">Transmembrane</keyword>
<dbReference type="PANTHER" id="PTHR34359">
    <property type="entry name" value="CLAVATA3/ESR (CLE)-RELATED PROTEIN 10"/>
    <property type="match status" value="1"/>
</dbReference>
<keyword evidence="3" id="KW-0221">Differentiation</keyword>
<evidence type="ECO:0000256" key="1">
    <source>
        <dbReference type="ARBA" id="ARBA00005416"/>
    </source>
</evidence>
<name>A0A9N7NZN9_STRHE</name>
<evidence type="ECO:0000256" key="4">
    <source>
        <dbReference type="ARBA" id="ARBA00023278"/>
    </source>
</evidence>
<dbReference type="AlphaFoldDB" id="A0A9N7NZN9"/>
<comment type="caution">
    <text evidence="6">The sequence shown here is derived from an EMBL/GenBank/DDBJ whole genome shotgun (WGS) entry which is preliminary data.</text>
</comment>
<feature type="transmembrane region" description="Helical" evidence="5">
    <location>
        <begin position="9"/>
        <end position="28"/>
    </location>
</feature>
<dbReference type="PANTHER" id="PTHR34359:SF5">
    <property type="entry name" value="CLAVATA3_ESR (CLE)-RELATED PROTEIN 9"/>
    <property type="match status" value="1"/>
</dbReference>
<reference evidence="6" key="1">
    <citation type="submission" date="2019-12" db="EMBL/GenBank/DDBJ databases">
        <authorList>
            <person name="Scholes J."/>
        </authorList>
    </citation>
    <scope>NUCLEOTIDE SEQUENCE</scope>
</reference>
<evidence type="ECO:0000313" key="7">
    <source>
        <dbReference type="Proteomes" id="UP001153555"/>
    </source>
</evidence>
<dbReference type="OrthoDB" id="663321at2759"/>
<gene>
    <name evidence="6" type="ORF">SHERM_06700</name>
</gene>
<dbReference type="InterPro" id="IPR039618">
    <property type="entry name" value="CLE9-13"/>
</dbReference>
<protein>
    <submittedName>
        <fullName evidence="6">CLAVATA3/ESR (CLE)-related protein 13</fullName>
    </submittedName>
</protein>
<accession>A0A9N7NZN9</accession>
<keyword evidence="5" id="KW-0472">Membrane</keyword>